<keyword evidence="5 6" id="KW-0456">Lyase</keyword>
<evidence type="ECO:0000256" key="3">
    <source>
        <dbReference type="ARBA" id="ARBA00022793"/>
    </source>
</evidence>
<evidence type="ECO:0000256" key="4">
    <source>
        <dbReference type="ARBA" id="ARBA00022898"/>
    </source>
</evidence>
<evidence type="ECO:0000256" key="5">
    <source>
        <dbReference type="ARBA" id="ARBA00023239"/>
    </source>
</evidence>
<dbReference type="InterPro" id="IPR015422">
    <property type="entry name" value="PyrdxlP-dep_Trfase_small"/>
</dbReference>
<comment type="caution">
    <text evidence="7">The sequence shown here is derived from an EMBL/GenBank/DDBJ whole genome shotgun (WGS) entry which is preliminary data.</text>
</comment>
<organism evidence="7 8">
    <name type="scientific">Penicillium chrysogenum</name>
    <name type="common">Penicillium notatum</name>
    <dbReference type="NCBI Taxonomy" id="5076"/>
    <lineage>
        <taxon>Eukaryota</taxon>
        <taxon>Fungi</taxon>
        <taxon>Dikarya</taxon>
        <taxon>Ascomycota</taxon>
        <taxon>Pezizomycotina</taxon>
        <taxon>Eurotiomycetes</taxon>
        <taxon>Eurotiomycetidae</taxon>
        <taxon>Eurotiales</taxon>
        <taxon>Aspergillaceae</taxon>
        <taxon>Penicillium</taxon>
        <taxon>Penicillium chrysogenum species complex</taxon>
    </lineage>
</organism>
<dbReference type="PANTHER" id="PTHR11999">
    <property type="entry name" value="GROUP II PYRIDOXAL-5-PHOSPHATE DECARBOXYLASE"/>
    <property type="match status" value="1"/>
</dbReference>
<keyword evidence="4 6" id="KW-0663">Pyridoxal phosphate</keyword>
<dbReference type="InterPro" id="IPR015424">
    <property type="entry name" value="PyrdxlP-dep_Trfase"/>
</dbReference>
<dbReference type="InterPro" id="IPR002129">
    <property type="entry name" value="PyrdxlP-dep_de-COase"/>
</dbReference>
<evidence type="ECO:0000256" key="1">
    <source>
        <dbReference type="ARBA" id="ARBA00001933"/>
    </source>
</evidence>
<name>A0ABQ8WFK6_PENCH</name>
<evidence type="ECO:0000313" key="8">
    <source>
        <dbReference type="Proteomes" id="UP001220256"/>
    </source>
</evidence>
<gene>
    <name evidence="7" type="ORF">N7505_007736</name>
</gene>
<dbReference type="Gene3D" id="3.90.1150.10">
    <property type="entry name" value="Aspartate Aminotransferase, domain 1"/>
    <property type="match status" value="1"/>
</dbReference>
<keyword evidence="3" id="KW-0210">Decarboxylase</keyword>
<sequence length="480" mass="53269">MDLKADGDASELACFVSAMFHGVRETAPDDMLVRRPSQDEVNKLREMAVPGIARPIGEVLQDTNKILSYRLATAHPKFFSCIPSPVSWLSWLGDCATTAHNPFSGSWEAGSGVCTVESRLIEWIAKLFGLPSSAGGQFVSGASMANLTAVTVARDQKLEIEQRAKGVAYISEEAHFCIRKVLRIVGISDNQIRVIKTDDEFRLNTVELQHEINKDVADGWKPFLIVASCGTTNTGSIDPIEELSKIATNHGMWLHVDAAYGGSVAFSENHRAKIFCIGSADSIAWDAHKWLYQTHGCGAVFFREQSHPLKSFSGSGGYVRDVECLDAPCDPWNYGIELTRPARHMRLWFTLQVLGLERIDKMISSAFDLSEHLEFELREKRDWQIISSSSLAILTFRYAPEAIRSNNSVCNDCNTAISKKIASENKAVIFTTRLKKLVCLRMCTINPNTTMEDIDEVVETLDSIAKATATRLTAKHSVRF</sequence>
<evidence type="ECO:0000256" key="6">
    <source>
        <dbReference type="RuleBase" id="RU000382"/>
    </source>
</evidence>
<protein>
    <submittedName>
        <fullName evidence="7">Uncharacterized protein</fullName>
    </submittedName>
</protein>
<dbReference type="PRINTS" id="PR00800">
    <property type="entry name" value="YHDCRBOXLASE"/>
</dbReference>
<dbReference type="PANTHER" id="PTHR11999:SF70">
    <property type="entry name" value="MIP05841P"/>
    <property type="match status" value="1"/>
</dbReference>
<dbReference type="EMBL" id="JAPVEB010000004">
    <property type="protein sequence ID" value="KAJ5264943.1"/>
    <property type="molecule type" value="Genomic_DNA"/>
</dbReference>
<comment type="cofactor">
    <cofactor evidence="1 6">
        <name>pyridoxal 5'-phosphate</name>
        <dbReference type="ChEBI" id="CHEBI:597326"/>
    </cofactor>
</comment>
<dbReference type="InterPro" id="IPR015421">
    <property type="entry name" value="PyrdxlP-dep_Trfase_major"/>
</dbReference>
<proteinExistence type="inferred from homology"/>
<dbReference type="InterPro" id="IPR010977">
    <property type="entry name" value="Aromatic_deC"/>
</dbReference>
<dbReference type="Gene3D" id="3.90.1150.170">
    <property type="match status" value="1"/>
</dbReference>
<dbReference type="SUPFAM" id="SSF53383">
    <property type="entry name" value="PLP-dependent transferases"/>
    <property type="match status" value="1"/>
</dbReference>
<dbReference type="Pfam" id="PF00282">
    <property type="entry name" value="Pyridoxal_deC"/>
    <property type="match status" value="1"/>
</dbReference>
<evidence type="ECO:0000313" key="7">
    <source>
        <dbReference type="EMBL" id="KAJ5264943.1"/>
    </source>
</evidence>
<dbReference type="Gene3D" id="3.40.640.10">
    <property type="entry name" value="Type I PLP-dependent aspartate aminotransferase-like (Major domain)"/>
    <property type="match status" value="1"/>
</dbReference>
<accession>A0ABQ8WFK6</accession>
<keyword evidence="8" id="KW-1185">Reference proteome</keyword>
<dbReference type="Proteomes" id="UP001220256">
    <property type="component" value="Unassembled WGS sequence"/>
</dbReference>
<reference evidence="7 8" key="1">
    <citation type="journal article" date="2023" name="IMA Fungus">
        <title>Comparative genomic study of the Penicillium genus elucidates a diverse pangenome and 15 lateral gene transfer events.</title>
        <authorList>
            <person name="Petersen C."/>
            <person name="Sorensen T."/>
            <person name="Nielsen M.R."/>
            <person name="Sondergaard T.E."/>
            <person name="Sorensen J.L."/>
            <person name="Fitzpatrick D.A."/>
            <person name="Frisvad J.C."/>
            <person name="Nielsen K.L."/>
        </authorList>
    </citation>
    <scope>NUCLEOTIDE SEQUENCE [LARGE SCALE GENOMIC DNA]</scope>
    <source>
        <strain evidence="7 8">IBT 3361</strain>
    </source>
</reference>
<comment type="similarity">
    <text evidence="2 6">Belongs to the group II decarboxylase family.</text>
</comment>
<evidence type="ECO:0000256" key="2">
    <source>
        <dbReference type="ARBA" id="ARBA00009533"/>
    </source>
</evidence>